<protein>
    <recommendedName>
        <fullName evidence="3">DNA primase/nucleoside triphosphatase C-terminal domain-containing protein</fullName>
    </recommendedName>
</protein>
<reference evidence="2" key="2">
    <citation type="submission" date="2018-10" db="EMBL/GenBank/DDBJ databases">
        <authorList>
            <person name="Wang Y."/>
            <person name="Wang J."/>
            <person name="Yang X."/>
            <person name="Wang Z."/>
            <person name="Huang Y."/>
        </authorList>
    </citation>
    <scope>NUCLEOTIDE SEQUENCE [LARGE SCALE GENOMIC DNA]</scope>
    <source>
        <strain evidence="2">J015</strain>
    </source>
</reference>
<dbReference type="OMA" id="TSWCFIN"/>
<dbReference type="RefSeq" id="WP_013602680.1">
    <property type="nucleotide sequence ID" value="NZ_RBNH01000014.1"/>
</dbReference>
<evidence type="ECO:0000313" key="2">
    <source>
        <dbReference type="Proteomes" id="UP000273159"/>
    </source>
</evidence>
<reference evidence="1 2" key="1">
    <citation type="submission" date="2018-10" db="EMBL/GenBank/DDBJ databases">
        <title>Genome-guide identification and characterization of bacteria that degrade polycyclic aromatic hydrocarbons and resist hexavalent chromium simultaneously.</title>
        <authorList>
            <person name="Feng H."/>
        </authorList>
    </citation>
    <scope>NUCLEOTIDE SEQUENCE [LARGE SCALE GENOMIC DNA]</scope>
    <source>
        <strain evidence="1 2">J015</strain>
    </source>
</reference>
<proteinExistence type="predicted"/>
<dbReference type="Proteomes" id="UP000273159">
    <property type="component" value="Unassembled WGS sequence"/>
</dbReference>
<gene>
    <name evidence="1" type="ORF">D7Z96_14705</name>
</gene>
<dbReference type="AlphaFoldDB" id="A0A3B0FUD1"/>
<comment type="caution">
    <text evidence="1">The sequence shown here is derived from an EMBL/GenBank/DDBJ whole genome shotgun (WGS) entry which is preliminary data.</text>
</comment>
<accession>A0A3B0FUD1</accession>
<evidence type="ECO:0008006" key="3">
    <source>
        <dbReference type="Google" id="ProtNLM"/>
    </source>
</evidence>
<evidence type="ECO:0000313" key="1">
    <source>
        <dbReference type="EMBL" id="RKO22067.1"/>
    </source>
</evidence>
<dbReference type="EMBL" id="RBNH01000014">
    <property type="protein sequence ID" value="RKO22067.1"/>
    <property type="molecule type" value="Genomic_DNA"/>
</dbReference>
<name>A0A3B0FUD1_PSEPS</name>
<organism evidence="1 2">
    <name type="scientific">Pseudarthrobacter phenanthrenivorans</name>
    <name type="common">Arthrobacter phenanthrenivorans</name>
    <dbReference type="NCBI Taxonomy" id="361575"/>
    <lineage>
        <taxon>Bacteria</taxon>
        <taxon>Bacillati</taxon>
        <taxon>Actinomycetota</taxon>
        <taxon>Actinomycetes</taxon>
        <taxon>Micrococcales</taxon>
        <taxon>Micrococcaceae</taxon>
        <taxon>Pseudarthrobacter</taxon>
    </lineage>
</organism>
<sequence>MAHSQFDLFLKEATYVDQASESTLDSDRLYGLYTSWCFINQQKPRPESTFWSAMNHRVAPGHNGLRMKGPAAADYIMASYPGLV</sequence>